<gene>
    <name evidence="1" type="ORF">MILVUS5_LOCUS17665</name>
</gene>
<dbReference type="Proteomes" id="UP001177021">
    <property type="component" value="Unassembled WGS sequence"/>
</dbReference>
<comment type="caution">
    <text evidence="1">The sequence shown here is derived from an EMBL/GenBank/DDBJ whole genome shotgun (WGS) entry which is preliminary data.</text>
</comment>
<evidence type="ECO:0000313" key="1">
    <source>
        <dbReference type="EMBL" id="CAJ2649604.1"/>
    </source>
</evidence>
<reference evidence="1" key="1">
    <citation type="submission" date="2023-10" db="EMBL/GenBank/DDBJ databases">
        <authorList>
            <person name="Rodriguez Cubillos JULIANA M."/>
            <person name="De Vega J."/>
        </authorList>
    </citation>
    <scope>NUCLEOTIDE SEQUENCE</scope>
</reference>
<evidence type="ECO:0000313" key="2">
    <source>
        <dbReference type="Proteomes" id="UP001177021"/>
    </source>
</evidence>
<proteinExistence type="predicted"/>
<organism evidence="1 2">
    <name type="scientific">Trifolium pratense</name>
    <name type="common">Red clover</name>
    <dbReference type="NCBI Taxonomy" id="57577"/>
    <lineage>
        <taxon>Eukaryota</taxon>
        <taxon>Viridiplantae</taxon>
        <taxon>Streptophyta</taxon>
        <taxon>Embryophyta</taxon>
        <taxon>Tracheophyta</taxon>
        <taxon>Spermatophyta</taxon>
        <taxon>Magnoliopsida</taxon>
        <taxon>eudicotyledons</taxon>
        <taxon>Gunneridae</taxon>
        <taxon>Pentapetalae</taxon>
        <taxon>rosids</taxon>
        <taxon>fabids</taxon>
        <taxon>Fabales</taxon>
        <taxon>Fabaceae</taxon>
        <taxon>Papilionoideae</taxon>
        <taxon>50 kb inversion clade</taxon>
        <taxon>NPAAA clade</taxon>
        <taxon>Hologalegina</taxon>
        <taxon>IRL clade</taxon>
        <taxon>Trifolieae</taxon>
        <taxon>Trifolium</taxon>
    </lineage>
</organism>
<protein>
    <submittedName>
        <fullName evidence="1">Uncharacterized protein</fullName>
    </submittedName>
</protein>
<accession>A0ACB0K0H1</accession>
<name>A0ACB0K0H1_TRIPR</name>
<keyword evidence="2" id="KW-1185">Reference proteome</keyword>
<dbReference type="EMBL" id="CASHSV030000109">
    <property type="protein sequence ID" value="CAJ2649604.1"/>
    <property type="molecule type" value="Genomic_DNA"/>
</dbReference>
<sequence>MSKTLAILFFMIFTILTHSANGNTRTIDMGDSRTSKQQNEPKPMYMVMEPSKPGTQRTFPGLDVAQAKGKVYKGPSNLNPRNVRGRSNSNSIKPSSLLVPTLRNIIFILLLGPCFF</sequence>